<keyword evidence="3" id="KW-1185">Reference proteome</keyword>
<feature type="region of interest" description="Disordered" evidence="1">
    <location>
        <begin position="1"/>
        <end position="147"/>
    </location>
</feature>
<gene>
    <name evidence="2" type="ORF">PIB30_041353</name>
</gene>
<dbReference type="Proteomes" id="UP001341840">
    <property type="component" value="Unassembled WGS sequence"/>
</dbReference>
<sequence>MRERKETSHNTEERRNGKDKGKDVITNQGQFGSWMVVTKQRRTKRQSVDKEENGAKCKGGREGEENVGERTRYEVLSHHSLNEHDIHGTSNGIDVTTKETSQIPTKAFLSGSDMRKAKARASQDKGPLPVSSNQSSTPPLEHQPMEVSEGTIVMETPLEHMEVSMQVEPSDPGESNFSGSELDNIIAQGTATVMAWNEEKAPEGEDIDMA</sequence>
<accession>A0ABU6YFC3</accession>
<feature type="compositionally biased region" description="Basic and acidic residues" evidence="1">
    <location>
        <begin position="46"/>
        <end position="87"/>
    </location>
</feature>
<dbReference type="EMBL" id="JASCZI010241884">
    <property type="protein sequence ID" value="MED6208040.1"/>
    <property type="molecule type" value="Genomic_DNA"/>
</dbReference>
<feature type="compositionally biased region" description="Polar residues" evidence="1">
    <location>
        <begin position="88"/>
        <end position="104"/>
    </location>
</feature>
<proteinExistence type="predicted"/>
<feature type="compositionally biased region" description="Basic and acidic residues" evidence="1">
    <location>
        <begin position="1"/>
        <end position="23"/>
    </location>
</feature>
<evidence type="ECO:0000256" key="1">
    <source>
        <dbReference type="SAM" id="MobiDB-lite"/>
    </source>
</evidence>
<name>A0ABU6YFC3_9FABA</name>
<comment type="caution">
    <text evidence="2">The sequence shown here is derived from an EMBL/GenBank/DDBJ whole genome shotgun (WGS) entry which is preliminary data.</text>
</comment>
<evidence type="ECO:0000313" key="3">
    <source>
        <dbReference type="Proteomes" id="UP001341840"/>
    </source>
</evidence>
<reference evidence="2 3" key="1">
    <citation type="journal article" date="2023" name="Plants (Basel)">
        <title>Bridging the Gap: Combining Genomics and Transcriptomics Approaches to Understand Stylosanthes scabra, an Orphan Legume from the Brazilian Caatinga.</title>
        <authorList>
            <person name="Ferreira-Neto J.R.C."/>
            <person name="da Silva M.D."/>
            <person name="Binneck E."/>
            <person name="de Melo N.F."/>
            <person name="da Silva R.H."/>
            <person name="de Melo A.L.T.M."/>
            <person name="Pandolfi V."/>
            <person name="Bustamante F.O."/>
            <person name="Brasileiro-Vidal A.C."/>
            <person name="Benko-Iseppon A.M."/>
        </authorList>
    </citation>
    <scope>NUCLEOTIDE SEQUENCE [LARGE SCALE GENOMIC DNA]</scope>
    <source>
        <tissue evidence="2">Leaves</tissue>
    </source>
</reference>
<protein>
    <submittedName>
        <fullName evidence="2">Uncharacterized protein</fullName>
    </submittedName>
</protein>
<organism evidence="2 3">
    <name type="scientific">Stylosanthes scabra</name>
    <dbReference type="NCBI Taxonomy" id="79078"/>
    <lineage>
        <taxon>Eukaryota</taxon>
        <taxon>Viridiplantae</taxon>
        <taxon>Streptophyta</taxon>
        <taxon>Embryophyta</taxon>
        <taxon>Tracheophyta</taxon>
        <taxon>Spermatophyta</taxon>
        <taxon>Magnoliopsida</taxon>
        <taxon>eudicotyledons</taxon>
        <taxon>Gunneridae</taxon>
        <taxon>Pentapetalae</taxon>
        <taxon>rosids</taxon>
        <taxon>fabids</taxon>
        <taxon>Fabales</taxon>
        <taxon>Fabaceae</taxon>
        <taxon>Papilionoideae</taxon>
        <taxon>50 kb inversion clade</taxon>
        <taxon>dalbergioids sensu lato</taxon>
        <taxon>Dalbergieae</taxon>
        <taxon>Pterocarpus clade</taxon>
        <taxon>Stylosanthes</taxon>
    </lineage>
</organism>
<evidence type="ECO:0000313" key="2">
    <source>
        <dbReference type="EMBL" id="MED6208040.1"/>
    </source>
</evidence>